<evidence type="ECO:0000256" key="2">
    <source>
        <dbReference type="ARBA" id="ARBA00023235"/>
    </source>
</evidence>
<name>A0ABS7QHP8_9ACTN</name>
<keyword evidence="3" id="KW-0170">Cobalt</keyword>
<dbReference type="RefSeq" id="WP_222969206.1">
    <property type="nucleotide sequence ID" value="NZ_JAINZZ010000082.1"/>
</dbReference>
<reference evidence="5 6" key="1">
    <citation type="submission" date="2021-08" db="EMBL/GenBank/DDBJ databases">
        <title>WGS of actinomycetes from Thailand.</title>
        <authorList>
            <person name="Thawai C."/>
        </authorList>
    </citation>
    <scope>NUCLEOTIDE SEQUENCE [LARGE SCALE GENOMIC DNA]</scope>
    <source>
        <strain evidence="5 6">PLK6-54</strain>
    </source>
</reference>
<feature type="compositionally biased region" description="Pro residues" evidence="4">
    <location>
        <begin position="450"/>
        <end position="465"/>
    </location>
</feature>
<comment type="caution">
    <text evidence="5">The sequence shown here is derived from an EMBL/GenBank/DDBJ whole genome shotgun (WGS) entry which is preliminary data.</text>
</comment>
<dbReference type="SUPFAM" id="SSF51703">
    <property type="entry name" value="Cobalamin (vitamin B12)-dependent enzymes"/>
    <property type="match status" value="1"/>
</dbReference>
<sequence length="504" mass="52410">MTAPAPSLGRYVAAAAAAGGLVVQPRMGFGDPRHMRAGLVGTRDAAAVTVGTVTIDSYTRVGDPAGARRALAEGGALNGYPIVSHPAAVTRSLLRGVHGPGFPVQVRHGSSHPEAIIRALTAVGLDATEGGPVSYCLPYGRTPLRASVDAWARGCELLAELAPPPRVPHLETFGGCLLGQLCPPGLLVAVSLLEALFFVEHGIREVSLSYAQQTSPEQDREAVAALRRLAAEFLPPDVHRHIVLYTYMGVFPSSAAGADLLLRASARLAVRSGAQRLIVKTPAEAHRIPTVAENVRALESAAAAAEAEVRSPADRLEPDSEVYAQARTFVEAVLELGTGTGTGIGEALRSAFARGYLDVPYCLHPDNAGRSRSFIDDRGRLRWSRTGAMPVAPDLAPAGTTADLTSSQLLAALHTMARRFDLAAEAAAPTGTAGSARAAHRTRSGAPTRPTAPPRPTPSPRPIAPTRPTTRTSGPGAGSPAGVRPPLPGVFTPSRTTDDGSRDA</sequence>
<evidence type="ECO:0000313" key="6">
    <source>
        <dbReference type="Proteomes" id="UP000778578"/>
    </source>
</evidence>
<proteinExistence type="predicted"/>
<dbReference type="InterPro" id="IPR006396">
    <property type="entry name" value="Glu_mut_E"/>
</dbReference>
<dbReference type="PIRSF" id="PIRSF001495">
    <property type="entry name" value="Met_asp_mut_epsi"/>
    <property type="match status" value="1"/>
</dbReference>
<feature type="compositionally biased region" description="Low complexity" evidence="4">
    <location>
        <begin position="428"/>
        <end position="437"/>
    </location>
</feature>
<dbReference type="EMBL" id="JAINZZ010000082">
    <property type="protein sequence ID" value="MBY8882687.1"/>
    <property type="molecule type" value="Genomic_DNA"/>
</dbReference>
<protein>
    <submittedName>
        <fullName evidence="5">Methylaspartate mutase</fullName>
    </submittedName>
</protein>
<evidence type="ECO:0000256" key="4">
    <source>
        <dbReference type="SAM" id="MobiDB-lite"/>
    </source>
</evidence>
<evidence type="ECO:0000313" key="5">
    <source>
        <dbReference type="EMBL" id="MBY8882687.1"/>
    </source>
</evidence>
<dbReference type="Pfam" id="PF06368">
    <property type="entry name" value="Met_asp_mut_E"/>
    <property type="match status" value="1"/>
</dbReference>
<gene>
    <name evidence="5" type="ORF">K7862_34370</name>
</gene>
<keyword evidence="6" id="KW-1185">Reference proteome</keyword>
<organism evidence="5 6">
    <name type="scientific">Actinacidiphila acidipaludis</name>
    <dbReference type="NCBI Taxonomy" id="2873382"/>
    <lineage>
        <taxon>Bacteria</taxon>
        <taxon>Bacillati</taxon>
        <taxon>Actinomycetota</taxon>
        <taxon>Actinomycetes</taxon>
        <taxon>Kitasatosporales</taxon>
        <taxon>Streptomycetaceae</taxon>
        <taxon>Actinacidiphila</taxon>
    </lineage>
</organism>
<evidence type="ECO:0000256" key="1">
    <source>
        <dbReference type="ARBA" id="ARBA00022628"/>
    </source>
</evidence>
<dbReference type="Gene3D" id="3.20.20.240">
    <property type="entry name" value="Methylmalonyl-CoA mutase"/>
    <property type="match status" value="1"/>
</dbReference>
<feature type="compositionally biased region" description="Low complexity" evidence="4">
    <location>
        <begin position="466"/>
        <end position="480"/>
    </location>
</feature>
<dbReference type="Proteomes" id="UP000778578">
    <property type="component" value="Unassembled WGS sequence"/>
</dbReference>
<feature type="region of interest" description="Disordered" evidence="4">
    <location>
        <begin position="428"/>
        <end position="504"/>
    </location>
</feature>
<keyword evidence="1" id="KW-0846">Cobalamin</keyword>
<dbReference type="InterPro" id="IPR016176">
    <property type="entry name" value="Cbl-dep_enz_cat"/>
</dbReference>
<accession>A0ABS7QHP8</accession>
<keyword evidence="2" id="KW-0413">Isomerase</keyword>
<evidence type="ECO:0000256" key="3">
    <source>
        <dbReference type="ARBA" id="ARBA00023285"/>
    </source>
</evidence>